<feature type="region of interest" description="Disordered" evidence="1">
    <location>
        <begin position="96"/>
        <end position="116"/>
    </location>
</feature>
<evidence type="ECO:0000313" key="2">
    <source>
        <dbReference type="EMBL" id="KDB20052.1"/>
    </source>
</evidence>
<dbReference type="HOGENOM" id="CLU_1866547_0_0_1"/>
<sequence length="137" mass="15028">MAGGNSRSASSQQPAASIQAVRFCQGTPFRDTPAPPTSSPIKDLMCHDAVRSYITLLPASFPLPLEMLVTSCICEHNSWFVQEINLHIINESGEIAGSKQADVDEREEEDVRRRSSYSAPSDHLAFIFCLSLDKTDA</sequence>
<dbReference type="Proteomes" id="UP000024533">
    <property type="component" value="Unassembled WGS sequence"/>
</dbReference>
<proteinExistence type="predicted"/>
<protein>
    <submittedName>
        <fullName evidence="2">Uncharacterized protein</fullName>
    </submittedName>
</protein>
<name>A0A059IXU2_TRIIM</name>
<gene>
    <name evidence="2" type="ORF">H109_07993</name>
</gene>
<comment type="caution">
    <text evidence="2">The sequence shown here is derived from an EMBL/GenBank/DDBJ whole genome shotgun (WGS) entry which is preliminary data.</text>
</comment>
<organism evidence="2 3">
    <name type="scientific">Trichophyton interdigitale (strain MR816)</name>
    <dbReference type="NCBI Taxonomy" id="1215338"/>
    <lineage>
        <taxon>Eukaryota</taxon>
        <taxon>Fungi</taxon>
        <taxon>Dikarya</taxon>
        <taxon>Ascomycota</taxon>
        <taxon>Pezizomycotina</taxon>
        <taxon>Eurotiomycetes</taxon>
        <taxon>Eurotiomycetidae</taxon>
        <taxon>Onygenales</taxon>
        <taxon>Arthrodermataceae</taxon>
        <taxon>Trichophyton</taxon>
    </lineage>
</organism>
<accession>A0A059IXU2</accession>
<dbReference type="AlphaFoldDB" id="A0A059IXU2"/>
<dbReference type="EMBL" id="AOKY01000946">
    <property type="protein sequence ID" value="KDB20052.1"/>
    <property type="molecule type" value="Genomic_DNA"/>
</dbReference>
<reference evidence="2 3" key="1">
    <citation type="submission" date="2014-02" db="EMBL/GenBank/DDBJ databases">
        <title>The Genome Sequence of Trichophyton interdigitale MR816.</title>
        <authorList>
            <consortium name="The Broad Institute Genomics Platform"/>
            <person name="Cuomo C.A."/>
            <person name="White T.C."/>
            <person name="Graser Y."/>
            <person name="Martinez-Rossi N."/>
            <person name="Heitman J."/>
            <person name="Young S.K."/>
            <person name="Zeng Q."/>
            <person name="Gargeya S."/>
            <person name="Abouelleil A."/>
            <person name="Alvarado L."/>
            <person name="Chapman S.B."/>
            <person name="Gainer-Dewar J."/>
            <person name="Goldberg J."/>
            <person name="Griggs A."/>
            <person name="Gujja S."/>
            <person name="Hansen M."/>
            <person name="Howarth C."/>
            <person name="Imamovic A."/>
            <person name="Larimer J."/>
            <person name="Martinez D."/>
            <person name="Murphy C."/>
            <person name="Pearson M.D."/>
            <person name="Persinoti G."/>
            <person name="Poon T."/>
            <person name="Priest M."/>
            <person name="Roberts A.D."/>
            <person name="Saif S."/>
            <person name="Shea T.D."/>
            <person name="Sykes S.N."/>
            <person name="Wortman J."/>
            <person name="Nusbaum C."/>
            <person name="Birren B."/>
        </authorList>
    </citation>
    <scope>NUCLEOTIDE SEQUENCE [LARGE SCALE GENOMIC DNA]</scope>
    <source>
        <strain evidence="2 3">MR816</strain>
    </source>
</reference>
<keyword evidence="3" id="KW-1185">Reference proteome</keyword>
<evidence type="ECO:0000256" key="1">
    <source>
        <dbReference type="SAM" id="MobiDB-lite"/>
    </source>
</evidence>
<evidence type="ECO:0000313" key="3">
    <source>
        <dbReference type="Proteomes" id="UP000024533"/>
    </source>
</evidence>